<dbReference type="AlphaFoldDB" id="A0A6N6M8Z9"/>
<evidence type="ECO:0000256" key="5">
    <source>
        <dbReference type="ARBA" id="ARBA00023235"/>
    </source>
</evidence>
<dbReference type="EMBL" id="WACR01000003">
    <property type="protein sequence ID" value="KAB1065254.1"/>
    <property type="molecule type" value="Genomic_DNA"/>
</dbReference>
<protein>
    <recommendedName>
        <fullName evidence="7">DNA 3'-5' helicase</fullName>
        <ecNumber evidence="7">5.6.2.4</ecNumber>
    </recommendedName>
    <alternativeName>
        <fullName evidence="8">DNA 3'-5' helicase II</fullName>
    </alternativeName>
</protein>
<dbReference type="GO" id="GO:0005524">
    <property type="term" value="F:ATP binding"/>
    <property type="evidence" value="ECO:0007669"/>
    <property type="project" value="UniProtKB-UniRule"/>
</dbReference>
<evidence type="ECO:0000256" key="11">
    <source>
        <dbReference type="SAM" id="Coils"/>
    </source>
</evidence>
<dbReference type="SUPFAM" id="SSF52540">
    <property type="entry name" value="P-loop containing nucleoside triphosphate hydrolases"/>
    <property type="match status" value="1"/>
</dbReference>
<keyword evidence="15" id="KW-1185">Reference proteome</keyword>
<proteinExistence type="predicted"/>
<evidence type="ECO:0000256" key="7">
    <source>
        <dbReference type="ARBA" id="ARBA00034808"/>
    </source>
</evidence>
<name>A0A6N6M8Z9_9FLAO</name>
<evidence type="ECO:0000256" key="3">
    <source>
        <dbReference type="ARBA" id="ARBA00022806"/>
    </source>
</evidence>
<evidence type="ECO:0000256" key="9">
    <source>
        <dbReference type="ARBA" id="ARBA00048988"/>
    </source>
</evidence>
<dbReference type="GO" id="GO:0003677">
    <property type="term" value="F:DNA binding"/>
    <property type="evidence" value="ECO:0007669"/>
    <property type="project" value="InterPro"/>
</dbReference>
<evidence type="ECO:0000256" key="6">
    <source>
        <dbReference type="ARBA" id="ARBA00034617"/>
    </source>
</evidence>
<dbReference type="Pfam" id="PF00580">
    <property type="entry name" value="UvrD-helicase"/>
    <property type="match status" value="1"/>
</dbReference>
<dbReference type="GO" id="GO:0000725">
    <property type="term" value="P:recombinational repair"/>
    <property type="evidence" value="ECO:0007669"/>
    <property type="project" value="TreeGrafter"/>
</dbReference>
<dbReference type="Proteomes" id="UP000435357">
    <property type="component" value="Unassembled WGS sequence"/>
</dbReference>
<dbReference type="InterPro" id="IPR014017">
    <property type="entry name" value="DNA_helicase_UvrD-like_C"/>
</dbReference>
<evidence type="ECO:0000259" key="12">
    <source>
        <dbReference type="PROSITE" id="PS51198"/>
    </source>
</evidence>
<evidence type="ECO:0000313" key="14">
    <source>
        <dbReference type="EMBL" id="KAB1065254.1"/>
    </source>
</evidence>
<dbReference type="PROSITE" id="PS51198">
    <property type="entry name" value="UVRD_HELICASE_ATP_BIND"/>
    <property type="match status" value="1"/>
</dbReference>
<evidence type="ECO:0000256" key="8">
    <source>
        <dbReference type="ARBA" id="ARBA00034923"/>
    </source>
</evidence>
<dbReference type="PROSITE" id="PS51217">
    <property type="entry name" value="UVRD_HELICASE_CTER"/>
    <property type="match status" value="1"/>
</dbReference>
<evidence type="ECO:0000256" key="4">
    <source>
        <dbReference type="ARBA" id="ARBA00022840"/>
    </source>
</evidence>
<dbReference type="InterPro" id="IPR014016">
    <property type="entry name" value="UvrD-like_ATP-bd"/>
</dbReference>
<dbReference type="Gene3D" id="3.40.50.300">
    <property type="entry name" value="P-loop containing nucleotide triphosphate hydrolases"/>
    <property type="match status" value="3"/>
</dbReference>
<comment type="caution">
    <text evidence="14">The sequence shown here is derived from an EMBL/GenBank/DDBJ whole genome shotgun (WGS) entry which is preliminary data.</text>
</comment>
<dbReference type="PANTHER" id="PTHR11070">
    <property type="entry name" value="UVRD / RECB / PCRA DNA HELICASE FAMILY MEMBER"/>
    <property type="match status" value="1"/>
</dbReference>
<comment type="catalytic activity">
    <reaction evidence="6">
        <text>Couples ATP hydrolysis with the unwinding of duplex DNA by translocating in the 3'-5' direction.</text>
        <dbReference type="EC" id="5.6.2.4"/>
    </reaction>
</comment>
<feature type="binding site" evidence="10">
    <location>
        <begin position="8"/>
        <end position="15"/>
    </location>
    <ligand>
        <name>ATP</name>
        <dbReference type="ChEBI" id="CHEBI:30616"/>
    </ligand>
</feature>
<dbReference type="EC" id="5.6.2.4" evidence="7"/>
<dbReference type="Pfam" id="PF13361">
    <property type="entry name" value="UvrD_C"/>
    <property type="match status" value="2"/>
</dbReference>
<organism evidence="14 15">
    <name type="scientific">Salibacter halophilus</name>
    <dbReference type="NCBI Taxonomy" id="1803916"/>
    <lineage>
        <taxon>Bacteria</taxon>
        <taxon>Pseudomonadati</taxon>
        <taxon>Bacteroidota</taxon>
        <taxon>Flavobacteriia</taxon>
        <taxon>Flavobacteriales</taxon>
        <taxon>Salibacteraceae</taxon>
        <taxon>Salibacter</taxon>
    </lineage>
</organism>
<dbReference type="InterPro" id="IPR000212">
    <property type="entry name" value="DNA_helicase_UvrD/REP"/>
</dbReference>
<evidence type="ECO:0000313" key="15">
    <source>
        <dbReference type="Proteomes" id="UP000435357"/>
    </source>
</evidence>
<sequence>MSLIVLKASAGSGKTFQLAKRFLYLVLTAENEDTFKSILAITFTNKAAQEMKDRIVFTLQEFATSNELKGREAVLLEQLIEETNLSESELRSRSKNVLFSLLHHYGDFSVSTIDSFTHRLVKSFSFDLKIPSNFKVELDVNSLLTMAVNELLFEIGNNDRLPTKILEDFVEKQVDNEKSWNINNLLVEFAEPLLRDDNNREIAALEEVELDVFKKLADKHQKDCESLEKQISEIADEGLSYIHDNNLAEYVSRGSLIIRLTSFKDSDFEKISNDEPDFYNNPDKWFKKDLEKNFPDSDSIKIKAHSYIESIIELYEKYVYNKIIANEVFRTGTLSLVGEHLELLKKQLNTLHISDFNKSIGDVVQSEPAPFIYERLGEHYRHYMLDEFQDTSIIQWHNLIPLLGNALSQGGSSLIVGDAKQAIYRFRGGEARQFVALPELYNPYADQVIAGWQAPFLNVEDSSPLDHNFRSWQNIVNFNNKFFSRAKEKLSDDQKKMYDDVEQTPFHDEEKGFVSFTLHKYHKGNKMELNKNEFIRWAKEENETAVVELIQDLTKNGFYKPFEIMILVRNGKESSKIASILKKHNIDVHSEKSTILGNTPEFRLAISFFNLLLSPTEKYYKVEFLTAVDNLNLLDDPLPNFLSRDFLSVELNDFFAKSLGTRIVVNSQKSIAENFEELISSLTENEKNAAFLSISEFIQSFTDKNGNNLTNFINKLEVKKEQINVETQPHENAVQIMTMHKSKGLQSAVVICPYLDGDLKKIGTEWVQTKESELPFMQIDLKGKPIKFTSFRDYQTLKEEEEIADTLNLLYVAFTRAEEQLYGFSAETTDAKTGGLILDYISDFANTDNNVTFTYGSPVTNRIAKTKEQINTMADSDFHFYDHKKDLKVSRPKVQYSKSAEKTASQLGAITHEILEKTNGQIQLNELLNQACEVHRLSDSEKRQIESWIENVLQSDYSEAILSANSLSERSLYVPSSKSTYRPDKVALTGENTAQVFDFKTGGRTFEHQEQLNNYASVMTEMGLKIEKTVLCYLDENEFVEL</sequence>
<dbReference type="GO" id="GO:0043138">
    <property type="term" value="F:3'-5' DNA helicase activity"/>
    <property type="evidence" value="ECO:0007669"/>
    <property type="project" value="UniProtKB-EC"/>
</dbReference>
<dbReference type="OrthoDB" id="9810135at2"/>
<keyword evidence="3 10" id="KW-0347">Helicase</keyword>
<dbReference type="GO" id="GO:0016787">
    <property type="term" value="F:hydrolase activity"/>
    <property type="evidence" value="ECO:0007669"/>
    <property type="project" value="UniProtKB-UniRule"/>
</dbReference>
<keyword evidence="11" id="KW-0175">Coiled coil</keyword>
<gene>
    <name evidence="14" type="ORF">F3059_04680</name>
</gene>
<keyword evidence="4 10" id="KW-0067">ATP-binding</keyword>
<evidence type="ECO:0000259" key="13">
    <source>
        <dbReference type="PROSITE" id="PS51217"/>
    </source>
</evidence>
<evidence type="ECO:0000256" key="1">
    <source>
        <dbReference type="ARBA" id="ARBA00022741"/>
    </source>
</evidence>
<dbReference type="InterPro" id="IPR027417">
    <property type="entry name" value="P-loop_NTPase"/>
</dbReference>
<evidence type="ECO:0000256" key="10">
    <source>
        <dbReference type="PROSITE-ProRule" id="PRU00560"/>
    </source>
</evidence>
<evidence type="ECO:0000256" key="2">
    <source>
        <dbReference type="ARBA" id="ARBA00022801"/>
    </source>
</evidence>
<feature type="coiled-coil region" evidence="11">
    <location>
        <begin position="210"/>
        <end position="237"/>
    </location>
</feature>
<feature type="domain" description="UvrD-like helicase ATP-binding" evidence="12">
    <location>
        <begin position="1"/>
        <end position="472"/>
    </location>
</feature>
<reference evidence="14 15" key="1">
    <citation type="submission" date="2019-09" db="EMBL/GenBank/DDBJ databases">
        <title>Genomes of Cryomorphaceae.</title>
        <authorList>
            <person name="Bowman J.P."/>
        </authorList>
    </citation>
    <scope>NUCLEOTIDE SEQUENCE [LARGE SCALE GENOMIC DNA]</scope>
    <source>
        <strain evidence="14 15">KCTC 52047</strain>
    </source>
</reference>
<dbReference type="PANTHER" id="PTHR11070:SF2">
    <property type="entry name" value="ATP-DEPENDENT DNA HELICASE SRS2"/>
    <property type="match status" value="1"/>
</dbReference>
<dbReference type="Gene3D" id="1.10.3170.10">
    <property type="entry name" value="Recbcd, chain B, domain 2"/>
    <property type="match status" value="1"/>
</dbReference>
<keyword evidence="5" id="KW-0413">Isomerase</keyword>
<keyword evidence="2 10" id="KW-0378">Hydrolase</keyword>
<keyword evidence="1 10" id="KW-0547">Nucleotide-binding</keyword>
<accession>A0A6N6M8Z9</accession>
<feature type="domain" description="UvrD-like helicase C-terminal" evidence="13">
    <location>
        <begin position="473"/>
        <end position="744"/>
    </location>
</feature>
<dbReference type="RefSeq" id="WP_151166963.1">
    <property type="nucleotide sequence ID" value="NZ_WACR01000003.1"/>
</dbReference>
<dbReference type="GO" id="GO:0005829">
    <property type="term" value="C:cytosol"/>
    <property type="evidence" value="ECO:0007669"/>
    <property type="project" value="TreeGrafter"/>
</dbReference>
<comment type="catalytic activity">
    <reaction evidence="9">
        <text>ATP + H2O = ADP + phosphate + H(+)</text>
        <dbReference type="Rhea" id="RHEA:13065"/>
        <dbReference type="ChEBI" id="CHEBI:15377"/>
        <dbReference type="ChEBI" id="CHEBI:15378"/>
        <dbReference type="ChEBI" id="CHEBI:30616"/>
        <dbReference type="ChEBI" id="CHEBI:43474"/>
        <dbReference type="ChEBI" id="CHEBI:456216"/>
        <dbReference type="EC" id="5.6.2.4"/>
    </reaction>
</comment>